<dbReference type="EMBL" id="JAJSOF020000037">
    <property type="protein sequence ID" value="KAJ4428285.1"/>
    <property type="molecule type" value="Genomic_DNA"/>
</dbReference>
<evidence type="ECO:0000313" key="2">
    <source>
        <dbReference type="Proteomes" id="UP001148838"/>
    </source>
</evidence>
<dbReference type="PANTHER" id="PTHR46060:SF1">
    <property type="entry name" value="MARINER MOS1 TRANSPOSASE-LIKE PROTEIN"/>
    <property type="match status" value="1"/>
</dbReference>
<keyword evidence="2" id="KW-1185">Reference proteome</keyword>
<name>A0ABQ8S366_PERAM</name>
<dbReference type="Pfam" id="PF01359">
    <property type="entry name" value="Transposase_1"/>
    <property type="match status" value="1"/>
</dbReference>
<reference evidence="1 2" key="1">
    <citation type="journal article" date="2022" name="Allergy">
        <title>Genome assembly and annotation of Periplaneta americana reveal a comprehensive cockroach allergen profile.</title>
        <authorList>
            <person name="Wang L."/>
            <person name="Xiong Q."/>
            <person name="Saelim N."/>
            <person name="Wang L."/>
            <person name="Nong W."/>
            <person name="Wan A.T."/>
            <person name="Shi M."/>
            <person name="Liu X."/>
            <person name="Cao Q."/>
            <person name="Hui J.H.L."/>
            <person name="Sookrung N."/>
            <person name="Leung T.F."/>
            <person name="Tungtrongchitr A."/>
            <person name="Tsui S.K.W."/>
        </authorList>
    </citation>
    <scope>NUCLEOTIDE SEQUENCE [LARGE SCALE GENOMIC DNA]</scope>
    <source>
        <strain evidence="1">PWHHKU_190912</strain>
    </source>
</reference>
<gene>
    <name evidence="1" type="ORF">ANN_24303</name>
</gene>
<comment type="caution">
    <text evidence="1">The sequence shown here is derived from an EMBL/GenBank/DDBJ whole genome shotgun (WGS) entry which is preliminary data.</text>
</comment>
<evidence type="ECO:0008006" key="3">
    <source>
        <dbReference type="Google" id="ProtNLM"/>
    </source>
</evidence>
<evidence type="ECO:0000313" key="1">
    <source>
        <dbReference type="EMBL" id="KAJ4428285.1"/>
    </source>
</evidence>
<accession>A0ABQ8S366</accession>
<sequence length="303" mass="34969">MQPAHLYHKKRGENHLLNLDEEITIHYVYHYDPETKEHSKQWKHVDSPLPKKAKTQPSSGKVMLSVFWDIQGVVLTDFAQKGQNITGAYYRNLLTRLREAIKTKRRGKLSKGVLLLHDNAPAHCAQDTVTRAASLGCQILPHPPYSPDMAPSDFFLFPRMKKPLRGRHFQNDDEVIFEVERFLNSQNADFYNQGLRQVIHRWEKCVALKAKPSTIPLITLCTDINHPTDNLVIQDRVYSHSSLTVTVRSKNMFVFSNDERAFNIASFSHRYCRPFAYVAFRFSPPVSIRFSVKASDWAVLSLF</sequence>
<dbReference type="InterPro" id="IPR052709">
    <property type="entry name" value="Transposase-MT_Hybrid"/>
</dbReference>
<dbReference type="InterPro" id="IPR036397">
    <property type="entry name" value="RNaseH_sf"/>
</dbReference>
<dbReference type="InterPro" id="IPR001888">
    <property type="entry name" value="Transposase_1"/>
</dbReference>
<proteinExistence type="predicted"/>
<dbReference type="Gene3D" id="3.30.420.10">
    <property type="entry name" value="Ribonuclease H-like superfamily/Ribonuclease H"/>
    <property type="match status" value="1"/>
</dbReference>
<organism evidence="1 2">
    <name type="scientific">Periplaneta americana</name>
    <name type="common">American cockroach</name>
    <name type="synonym">Blatta americana</name>
    <dbReference type="NCBI Taxonomy" id="6978"/>
    <lineage>
        <taxon>Eukaryota</taxon>
        <taxon>Metazoa</taxon>
        <taxon>Ecdysozoa</taxon>
        <taxon>Arthropoda</taxon>
        <taxon>Hexapoda</taxon>
        <taxon>Insecta</taxon>
        <taxon>Pterygota</taxon>
        <taxon>Neoptera</taxon>
        <taxon>Polyneoptera</taxon>
        <taxon>Dictyoptera</taxon>
        <taxon>Blattodea</taxon>
        <taxon>Blattoidea</taxon>
        <taxon>Blattidae</taxon>
        <taxon>Blattinae</taxon>
        <taxon>Periplaneta</taxon>
    </lineage>
</organism>
<dbReference type="PANTHER" id="PTHR46060">
    <property type="entry name" value="MARINER MOS1 TRANSPOSASE-LIKE PROTEIN"/>
    <property type="match status" value="1"/>
</dbReference>
<protein>
    <recommendedName>
        <fullName evidence="3">Mariner Mos1 transposase</fullName>
    </recommendedName>
</protein>
<dbReference type="Proteomes" id="UP001148838">
    <property type="component" value="Unassembled WGS sequence"/>
</dbReference>